<dbReference type="Proteomes" id="UP000268372">
    <property type="component" value="Unassembled WGS sequence"/>
</dbReference>
<dbReference type="InterPro" id="IPR050766">
    <property type="entry name" value="Bact_Lucif_Oxidored"/>
</dbReference>
<evidence type="ECO:0000313" key="5">
    <source>
        <dbReference type="Proteomes" id="UP000268372"/>
    </source>
</evidence>
<organism evidence="4 5">
    <name type="scientific">Paenimyroides viscosum</name>
    <dbReference type="NCBI Taxonomy" id="2488729"/>
    <lineage>
        <taxon>Bacteria</taxon>
        <taxon>Pseudomonadati</taxon>
        <taxon>Bacteroidota</taxon>
        <taxon>Flavobacteriia</taxon>
        <taxon>Flavobacteriales</taxon>
        <taxon>Flavobacteriaceae</taxon>
        <taxon>Paenimyroides</taxon>
    </lineage>
</organism>
<keyword evidence="1" id="KW-0560">Oxidoreductase</keyword>
<reference evidence="4 5" key="1">
    <citation type="submission" date="2018-11" db="EMBL/GenBank/DDBJ databases">
        <title>Flavobacterium sp. nov., YIM 102796 draft genome.</title>
        <authorList>
            <person name="Li G."/>
            <person name="Jiang Y."/>
        </authorList>
    </citation>
    <scope>NUCLEOTIDE SEQUENCE [LARGE SCALE GENOMIC DNA]</scope>
    <source>
        <strain evidence="4 5">YIM 102796</strain>
    </source>
</reference>
<keyword evidence="5" id="KW-1185">Reference proteome</keyword>
<dbReference type="PANTHER" id="PTHR30137:SF8">
    <property type="entry name" value="BLR5498 PROTEIN"/>
    <property type="match status" value="1"/>
</dbReference>
<gene>
    <name evidence="4" type="ORF">EG242_01920</name>
</gene>
<proteinExistence type="predicted"/>
<dbReference type="RefSeq" id="WP_124898226.1">
    <property type="nucleotide sequence ID" value="NZ_RQTJ01000002.1"/>
</dbReference>
<dbReference type="Gene3D" id="3.20.20.30">
    <property type="entry name" value="Luciferase-like domain"/>
    <property type="match status" value="1"/>
</dbReference>
<evidence type="ECO:0000313" key="4">
    <source>
        <dbReference type="EMBL" id="RRA96815.1"/>
    </source>
</evidence>
<feature type="domain" description="Luciferase-like" evidence="3">
    <location>
        <begin position="7"/>
        <end position="303"/>
    </location>
</feature>
<dbReference type="Pfam" id="PF00296">
    <property type="entry name" value="Bac_luciferase"/>
    <property type="match status" value="1"/>
</dbReference>
<keyword evidence="2" id="KW-0503">Monooxygenase</keyword>
<dbReference type="GO" id="GO:0016705">
    <property type="term" value="F:oxidoreductase activity, acting on paired donors, with incorporation or reduction of molecular oxygen"/>
    <property type="evidence" value="ECO:0007669"/>
    <property type="project" value="InterPro"/>
</dbReference>
<dbReference type="GO" id="GO:0005829">
    <property type="term" value="C:cytosol"/>
    <property type="evidence" value="ECO:0007669"/>
    <property type="project" value="TreeGrafter"/>
</dbReference>
<dbReference type="GO" id="GO:0004497">
    <property type="term" value="F:monooxygenase activity"/>
    <property type="evidence" value="ECO:0007669"/>
    <property type="project" value="UniProtKB-KW"/>
</dbReference>
<dbReference type="AlphaFoldDB" id="A0A3P1B6X2"/>
<dbReference type="EMBL" id="RQTJ01000002">
    <property type="protein sequence ID" value="RRA96815.1"/>
    <property type="molecule type" value="Genomic_DNA"/>
</dbReference>
<evidence type="ECO:0000256" key="2">
    <source>
        <dbReference type="ARBA" id="ARBA00023033"/>
    </source>
</evidence>
<comment type="caution">
    <text evidence="4">The sequence shown here is derived from an EMBL/GenBank/DDBJ whole genome shotgun (WGS) entry which is preliminary data.</text>
</comment>
<accession>A0A3P1B6X2</accession>
<name>A0A3P1B6X2_9FLAO</name>
<dbReference type="OrthoDB" id="9776438at2"/>
<evidence type="ECO:0000259" key="3">
    <source>
        <dbReference type="Pfam" id="PF00296"/>
    </source>
</evidence>
<dbReference type="InterPro" id="IPR036661">
    <property type="entry name" value="Luciferase-like_sf"/>
</dbReference>
<sequence>MELGISMFGDLHLDQQTQKRKSPQQRFAEMLEQVKLADEVGLDVFEMGEHHREDYSVTNPQLFLSAAAAVTKNIELGSAVTVLSSSDPVRLFEDFSMLDNLSNGRAHIMAGRGSFIESFPLFGFSLDDYDTLFEDKLMLLLDLVRKNGTDITWDGRLTQNLRNVNLYPKPVQEQLPVWIAVGGTPASVLRAARLGLPITFAIIGGLPVNFKPLVDYYKENYLASGHDATKMQIGINSHTFAGTSNSIKDEYYPFYAAQMDNIGKSRGWAPFSKEVFMNTTRPEGAYFMGEPNAIIDKILQQHEWFGHTRFVGQMDVGDPDHKMLMKSIELFGTKVAPEVRKALGE</sequence>
<dbReference type="PANTHER" id="PTHR30137">
    <property type="entry name" value="LUCIFERASE-LIKE MONOOXYGENASE"/>
    <property type="match status" value="1"/>
</dbReference>
<dbReference type="SUPFAM" id="SSF51679">
    <property type="entry name" value="Bacterial luciferase-like"/>
    <property type="match status" value="1"/>
</dbReference>
<dbReference type="InterPro" id="IPR011251">
    <property type="entry name" value="Luciferase-like_dom"/>
</dbReference>
<evidence type="ECO:0000256" key="1">
    <source>
        <dbReference type="ARBA" id="ARBA00023002"/>
    </source>
</evidence>
<protein>
    <submittedName>
        <fullName evidence="4">LLM class flavin-dependent oxidoreductase</fullName>
    </submittedName>
</protein>